<keyword evidence="2" id="KW-1185">Reference proteome</keyword>
<organism evidence="1 2">
    <name type="scientific">Gymnopilus junonius</name>
    <name type="common">Spectacular rustgill mushroom</name>
    <name type="synonym">Gymnopilus spectabilis subsp. junonius</name>
    <dbReference type="NCBI Taxonomy" id="109634"/>
    <lineage>
        <taxon>Eukaryota</taxon>
        <taxon>Fungi</taxon>
        <taxon>Dikarya</taxon>
        <taxon>Basidiomycota</taxon>
        <taxon>Agaricomycotina</taxon>
        <taxon>Agaricomycetes</taxon>
        <taxon>Agaricomycetidae</taxon>
        <taxon>Agaricales</taxon>
        <taxon>Agaricineae</taxon>
        <taxon>Hymenogastraceae</taxon>
        <taxon>Gymnopilus</taxon>
    </lineage>
</organism>
<proteinExistence type="predicted"/>
<dbReference type="AlphaFoldDB" id="A0A9P5P0M3"/>
<dbReference type="EMBL" id="JADNYJ010000004">
    <property type="protein sequence ID" value="KAF8911628.1"/>
    <property type="molecule type" value="Genomic_DNA"/>
</dbReference>
<evidence type="ECO:0000313" key="2">
    <source>
        <dbReference type="Proteomes" id="UP000724874"/>
    </source>
</evidence>
<dbReference type="Proteomes" id="UP000724874">
    <property type="component" value="Unassembled WGS sequence"/>
</dbReference>
<accession>A0A9P5P0M3</accession>
<sequence>MLELSSKWSMAQIKALAIQKLIPLTTAVEKIALAKKHNLSSADPEHAEWLVPAYTELCARRSPLTLEEAEDMDLPTIIKVWEVQNAIVGLDCMYSNYGEKVTELVKEKFGFRGAAGMPGTTISGFWSSCS</sequence>
<comment type="caution">
    <text evidence="1">The sequence shown here is derived from an EMBL/GenBank/DDBJ whole genome shotgun (WGS) entry which is preliminary data.</text>
</comment>
<evidence type="ECO:0000313" key="1">
    <source>
        <dbReference type="EMBL" id="KAF8911628.1"/>
    </source>
</evidence>
<name>A0A9P5P0M3_GYMJU</name>
<gene>
    <name evidence="1" type="ORF">CPB84DRAFT_936216</name>
</gene>
<reference evidence="1" key="1">
    <citation type="submission" date="2020-11" db="EMBL/GenBank/DDBJ databases">
        <authorList>
            <consortium name="DOE Joint Genome Institute"/>
            <person name="Ahrendt S."/>
            <person name="Riley R."/>
            <person name="Andreopoulos W."/>
            <person name="LaButti K."/>
            <person name="Pangilinan J."/>
            <person name="Ruiz-duenas F.J."/>
            <person name="Barrasa J.M."/>
            <person name="Sanchez-Garcia M."/>
            <person name="Camarero S."/>
            <person name="Miyauchi S."/>
            <person name="Serrano A."/>
            <person name="Linde D."/>
            <person name="Babiker R."/>
            <person name="Drula E."/>
            <person name="Ayuso-Fernandez I."/>
            <person name="Pacheco R."/>
            <person name="Padilla G."/>
            <person name="Ferreira P."/>
            <person name="Barriuso J."/>
            <person name="Kellner H."/>
            <person name="Castanera R."/>
            <person name="Alfaro M."/>
            <person name="Ramirez L."/>
            <person name="Pisabarro A.G."/>
            <person name="Kuo A."/>
            <person name="Tritt A."/>
            <person name="Lipzen A."/>
            <person name="He G."/>
            <person name="Yan M."/>
            <person name="Ng V."/>
            <person name="Cullen D."/>
            <person name="Martin F."/>
            <person name="Rosso M.-N."/>
            <person name="Henrissat B."/>
            <person name="Hibbett D."/>
            <person name="Martinez A.T."/>
            <person name="Grigoriev I.V."/>
        </authorList>
    </citation>
    <scope>NUCLEOTIDE SEQUENCE</scope>
    <source>
        <strain evidence="1">AH 44721</strain>
    </source>
</reference>
<protein>
    <submittedName>
        <fullName evidence="1">Uncharacterized protein</fullName>
    </submittedName>
</protein>